<evidence type="ECO:0000256" key="1">
    <source>
        <dbReference type="SAM" id="MobiDB-lite"/>
    </source>
</evidence>
<dbReference type="AlphaFoldDB" id="A0A517XTY3"/>
<keyword evidence="4" id="KW-1185">Reference proteome</keyword>
<evidence type="ECO:0000313" key="4">
    <source>
        <dbReference type="Proteomes" id="UP000319576"/>
    </source>
</evidence>
<accession>A0A517XTY3</accession>
<dbReference type="Pfam" id="PF04851">
    <property type="entry name" value="ResIII"/>
    <property type="match status" value="1"/>
</dbReference>
<evidence type="ECO:0000313" key="3">
    <source>
        <dbReference type="EMBL" id="QDU20980.1"/>
    </source>
</evidence>
<dbReference type="EMBL" id="CP036273">
    <property type="protein sequence ID" value="QDU20980.1"/>
    <property type="molecule type" value="Genomic_DNA"/>
</dbReference>
<dbReference type="SMART" id="SM00487">
    <property type="entry name" value="DEXDc"/>
    <property type="match status" value="1"/>
</dbReference>
<dbReference type="PROSITE" id="PS51192">
    <property type="entry name" value="HELICASE_ATP_BIND_1"/>
    <property type="match status" value="1"/>
</dbReference>
<evidence type="ECO:0000259" key="2">
    <source>
        <dbReference type="PROSITE" id="PS51192"/>
    </source>
</evidence>
<dbReference type="GO" id="GO:0005829">
    <property type="term" value="C:cytosol"/>
    <property type="evidence" value="ECO:0007669"/>
    <property type="project" value="TreeGrafter"/>
</dbReference>
<dbReference type="Proteomes" id="UP000319576">
    <property type="component" value="Chromosome"/>
</dbReference>
<dbReference type="KEGG" id="uli:ETAA1_29430"/>
<feature type="domain" description="Helicase ATP-binding" evidence="2">
    <location>
        <begin position="16"/>
        <end position="177"/>
    </location>
</feature>
<dbReference type="InterPro" id="IPR027417">
    <property type="entry name" value="P-loop_NTPase"/>
</dbReference>
<dbReference type="SUPFAM" id="SSF52540">
    <property type="entry name" value="P-loop containing nucleoside triphosphate hydrolases"/>
    <property type="match status" value="1"/>
</dbReference>
<organism evidence="3 4">
    <name type="scientific">Urbifossiella limnaea</name>
    <dbReference type="NCBI Taxonomy" id="2528023"/>
    <lineage>
        <taxon>Bacteria</taxon>
        <taxon>Pseudomonadati</taxon>
        <taxon>Planctomycetota</taxon>
        <taxon>Planctomycetia</taxon>
        <taxon>Gemmatales</taxon>
        <taxon>Gemmataceae</taxon>
        <taxon>Urbifossiella</taxon>
    </lineage>
</organism>
<dbReference type="InterPro" id="IPR006935">
    <property type="entry name" value="Helicase/UvrB_N"/>
</dbReference>
<feature type="region of interest" description="Disordered" evidence="1">
    <location>
        <begin position="253"/>
        <end position="300"/>
    </location>
</feature>
<dbReference type="PANTHER" id="PTHR47396">
    <property type="entry name" value="TYPE I RESTRICTION ENZYME ECOKI R PROTEIN"/>
    <property type="match status" value="1"/>
</dbReference>
<dbReference type="PANTHER" id="PTHR47396:SF1">
    <property type="entry name" value="ATP-DEPENDENT HELICASE IRC3-RELATED"/>
    <property type="match status" value="1"/>
</dbReference>
<dbReference type="InterPro" id="IPR014001">
    <property type="entry name" value="Helicase_ATP-bd"/>
</dbReference>
<protein>
    <submittedName>
        <fullName evidence="3">Type III restriction enzyme, res subunit</fullName>
    </submittedName>
</protein>
<sequence>MPLRDYQKDAVRAYFAGIRDRNKVKVVELPTGTGKTWVGVAVAACLMEAGQTVLWVCKSRRLLRQAAGEFARYFPEYAGRVRWLDSKRCPGRLLRGGLVFTTLQSWHRRRHRLPDTISPAANPAVVWDEVHWAFHKSIGRSFREVYRRQVPILGLSATPMASNWAEVIYRKTPEDFFGTVLATPEFEHVETGVVWTPDVRRDEFTSDSLRVLAADGGRNALVVGKVVELLTTGRAKSILSSWPRLRTMFHDPRSPHRCDAVRVAGSPAGPPPAPGTGSAGDGPAVRRRVVPAPDRPAPRV</sequence>
<dbReference type="InterPro" id="IPR050742">
    <property type="entry name" value="Helicase_Restrict-Modif_Enz"/>
</dbReference>
<dbReference type="GO" id="GO:0005524">
    <property type="term" value="F:ATP binding"/>
    <property type="evidence" value="ECO:0007669"/>
    <property type="project" value="InterPro"/>
</dbReference>
<proteinExistence type="predicted"/>
<name>A0A517XTY3_9BACT</name>
<reference evidence="3 4" key="1">
    <citation type="submission" date="2019-02" db="EMBL/GenBank/DDBJ databases">
        <title>Deep-cultivation of Planctomycetes and their phenomic and genomic characterization uncovers novel biology.</title>
        <authorList>
            <person name="Wiegand S."/>
            <person name="Jogler M."/>
            <person name="Boedeker C."/>
            <person name="Pinto D."/>
            <person name="Vollmers J."/>
            <person name="Rivas-Marin E."/>
            <person name="Kohn T."/>
            <person name="Peeters S.H."/>
            <person name="Heuer A."/>
            <person name="Rast P."/>
            <person name="Oberbeckmann S."/>
            <person name="Bunk B."/>
            <person name="Jeske O."/>
            <person name="Meyerdierks A."/>
            <person name="Storesund J.E."/>
            <person name="Kallscheuer N."/>
            <person name="Luecker S."/>
            <person name="Lage O.M."/>
            <person name="Pohl T."/>
            <person name="Merkel B.J."/>
            <person name="Hornburger P."/>
            <person name="Mueller R.-W."/>
            <person name="Bruemmer F."/>
            <person name="Labrenz M."/>
            <person name="Spormann A.M."/>
            <person name="Op den Camp H."/>
            <person name="Overmann J."/>
            <person name="Amann R."/>
            <person name="Jetten M.S.M."/>
            <person name="Mascher T."/>
            <person name="Medema M.H."/>
            <person name="Devos D.P."/>
            <person name="Kaster A.-K."/>
            <person name="Ovreas L."/>
            <person name="Rohde M."/>
            <person name="Galperin M.Y."/>
            <person name="Jogler C."/>
        </authorList>
    </citation>
    <scope>NUCLEOTIDE SEQUENCE [LARGE SCALE GENOMIC DNA]</scope>
    <source>
        <strain evidence="3 4">ETA_A1</strain>
    </source>
</reference>
<dbReference type="Gene3D" id="3.40.50.300">
    <property type="entry name" value="P-loop containing nucleotide triphosphate hydrolases"/>
    <property type="match status" value="1"/>
</dbReference>
<gene>
    <name evidence="3" type="ORF">ETAA1_29430</name>
</gene>
<dbReference type="GO" id="GO:0016787">
    <property type="term" value="F:hydrolase activity"/>
    <property type="evidence" value="ECO:0007669"/>
    <property type="project" value="InterPro"/>
</dbReference>
<dbReference type="GO" id="GO:0003677">
    <property type="term" value="F:DNA binding"/>
    <property type="evidence" value="ECO:0007669"/>
    <property type="project" value="InterPro"/>
</dbReference>